<name>A0A5N6HAK3_ASPFL</name>
<dbReference type="Proteomes" id="UP000325434">
    <property type="component" value="Unassembled WGS sequence"/>
</dbReference>
<evidence type="ECO:0000313" key="1">
    <source>
        <dbReference type="EMBL" id="KAB8251536.1"/>
    </source>
</evidence>
<sequence length="140" mass="16264">MVLVYQSYNQGYEHPQGHNNDPRGPSDSKEGFCVSGELPPDRLEVMAASLFICFARSSHAYYLRMTFLPRDLVCILVIALVSRRLIPAFEHRNRGLRGWNWKFCYYADVVPIESRMRWRSIWPIRYCAAPVCRICTDSSV</sequence>
<protein>
    <submittedName>
        <fullName evidence="1">Uncharacterized protein</fullName>
    </submittedName>
</protein>
<proteinExistence type="predicted"/>
<gene>
    <name evidence="1" type="ORF">BDV35DRAFT_339091</name>
</gene>
<organism evidence="1">
    <name type="scientific">Aspergillus flavus</name>
    <dbReference type="NCBI Taxonomy" id="5059"/>
    <lineage>
        <taxon>Eukaryota</taxon>
        <taxon>Fungi</taxon>
        <taxon>Dikarya</taxon>
        <taxon>Ascomycota</taxon>
        <taxon>Pezizomycotina</taxon>
        <taxon>Eurotiomycetes</taxon>
        <taxon>Eurotiomycetidae</taxon>
        <taxon>Eurotiales</taxon>
        <taxon>Aspergillaceae</taxon>
        <taxon>Aspergillus</taxon>
        <taxon>Aspergillus subgen. Circumdati</taxon>
    </lineage>
</organism>
<reference evidence="1" key="1">
    <citation type="submission" date="2019-04" db="EMBL/GenBank/DDBJ databases">
        <title>Friends and foes A comparative genomics study of 23 Aspergillus species from section Flavi.</title>
        <authorList>
            <consortium name="DOE Joint Genome Institute"/>
            <person name="Kjaerbolling I."/>
            <person name="Vesth T."/>
            <person name="Frisvad J.C."/>
            <person name="Nybo J.L."/>
            <person name="Theobald S."/>
            <person name="Kildgaard S."/>
            <person name="Isbrandt T."/>
            <person name="Kuo A."/>
            <person name="Sato A."/>
            <person name="Lyhne E.K."/>
            <person name="Kogle M.E."/>
            <person name="Wiebenga A."/>
            <person name="Kun R.S."/>
            <person name="Lubbers R.J."/>
            <person name="Makela M.R."/>
            <person name="Barry K."/>
            <person name="Chovatia M."/>
            <person name="Clum A."/>
            <person name="Daum C."/>
            <person name="Haridas S."/>
            <person name="He G."/>
            <person name="LaButti K."/>
            <person name="Lipzen A."/>
            <person name="Mondo S."/>
            <person name="Riley R."/>
            <person name="Salamov A."/>
            <person name="Simmons B.A."/>
            <person name="Magnuson J.K."/>
            <person name="Henrissat B."/>
            <person name="Mortensen U.H."/>
            <person name="Larsen T.O."/>
            <person name="Devries R.P."/>
            <person name="Grigoriev I.V."/>
            <person name="Machida M."/>
            <person name="Baker S.E."/>
            <person name="Andersen M.R."/>
        </authorList>
    </citation>
    <scope>NUCLEOTIDE SEQUENCE [LARGE SCALE GENOMIC DNA]</scope>
    <source>
        <strain evidence="1">CBS 121.62</strain>
    </source>
</reference>
<dbReference type="EMBL" id="ML734559">
    <property type="protein sequence ID" value="KAB8251536.1"/>
    <property type="molecule type" value="Genomic_DNA"/>
</dbReference>
<accession>A0A5N6HAK3</accession>
<dbReference type="AlphaFoldDB" id="A0A5N6HAK3"/>